<dbReference type="STRING" id="1519643.SAMN06295933_0788"/>
<proteinExistence type="predicted"/>
<protein>
    <recommendedName>
        <fullName evidence="4">YfiR family protein</fullName>
    </recommendedName>
</protein>
<dbReference type="RefSeq" id="WP_085098563.1">
    <property type="nucleotide sequence ID" value="NZ_FWZU01000001.1"/>
</dbReference>
<keyword evidence="1" id="KW-0732">Signal</keyword>
<feature type="chain" id="PRO_5012417214" description="YfiR family protein" evidence="1">
    <location>
        <begin position="29"/>
        <end position="179"/>
    </location>
</feature>
<organism evidence="2 3">
    <name type="scientific">Desulfovibrio gilichinskyi</name>
    <dbReference type="NCBI Taxonomy" id="1519643"/>
    <lineage>
        <taxon>Bacteria</taxon>
        <taxon>Pseudomonadati</taxon>
        <taxon>Thermodesulfobacteriota</taxon>
        <taxon>Desulfovibrionia</taxon>
        <taxon>Desulfovibrionales</taxon>
        <taxon>Desulfovibrionaceae</taxon>
        <taxon>Desulfovibrio</taxon>
    </lineage>
</organism>
<gene>
    <name evidence="2" type="ORF">SAMN06295933_0788</name>
</gene>
<dbReference type="AlphaFoldDB" id="A0A1X7CEK5"/>
<dbReference type="Pfam" id="PF13689">
    <property type="entry name" value="DUF4154"/>
    <property type="match status" value="1"/>
</dbReference>
<evidence type="ECO:0008006" key="4">
    <source>
        <dbReference type="Google" id="ProtNLM"/>
    </source>
</evidence>
<accession>A0A1X7CEK5</accession>
<dbReference type="OrthoDB" id="9803365at2"/>
<evidence type="ECO:0000313" key="3">
    <source>
        <dbReference type="Proteomes" id="UP000192906"/>
    </source>
</evidence>
<feature type="signal peptide" evidence="1">
    <location>
        <begin position="1"/>
        <end position="28"/>
    </location>
</feature>
<evidence type="ECO:0000256" key="1">
    <source>
        <dbReference type="SAM" id="SignalP"/>
    </source>
</evidence>
<sequence length="179" mass="20149">MGLLGRYKFFFAAVITLFFFLYSSPVIAADAKITATKAQLRALFIKKIPKYVLWPEQAHFKESEKYTVAAIDKEELAPYFDKSESFKLVRWPADDCQVLFLDSSNPRVIAAILKQVKNKPILTIGQNPDFLRMGGIINLVESGSRMKLQVNICAARKAGLTISSKLLKLSEIFCGDHLE</sequence>
<dbReference type="Proteomes" id="UP000192906">
    <property type="component" value="Unassembled WGS sequence"/>
</dbReference>
<keyword evidence="3" id="KW-1185">Reference proteome</keyword>
<name>A0A1X7CEK5_9BACT</name>
<evidence type="ECO:0000313" key="2">
    <source>
        <dbReference type="EMBL" id="SME95312.1"/>
    </source>
</evidence>
<reference evidence="3" key="1">
    <citation type="submission" date="2017-04" db="EMBL/GenBank/DDBJ databases">
        <authorList>
            <person name="Varghese N."/>
            <person name="Submissions S."/>
        </authorList>
    </citation>
    <scope>NUCLEOTIDE SEQUENCE [LARGE SCALE GENOMIC DNA]</scope>
    <source>
        <strain evidence="3">K3S</strain>
    </source>
</reference>
<dbReference type="EMBL" id="FWZU01000001">
    <property type="protein sequence ID" value="SME95312.1"/>
    <property type="molecule type" value="Genomic_DNA"/>
</dbReference>
<dbReference type="InterPro" id="IPR025293">
    <property type="entry name" value="YfiR/HmsC-like"/>
</dbReference>